<keyword evidence="1" id="KW-1133">Transmembrane helix</keyword>
<sequence>MLWHDPLALIALMLGPGMWFFFSIPFDRSAGVFDPSMREVLVAITPIWVGLLWWRLARFRILFRRGVPGKGFVTAIHRHRGSVRIEFRYEAGGQAHRSWLAVNESCATDRLAPEQEVDLLVHPERPGRATIPHLYRLP</sequence>
<evidence type="ECO:0008006" key="4">
    <source>
        <dbReference type="Google" id="ProtNLM"/>
    </source>
</evidence>
<gene>
    <name evidence="2" type="ORF">PX653_03300</name>
</gene>
<evidence type="ECO:0000313" key="2">
    <source>
        <dbReference type="EMBL" id="WEF33822.1"/>
    </source>
</evidence>
<name>A0ABY8BD30_9BURK</name>
<keyword evidence="1" id="KW-0812">Transmembrane</keyword>
<dbReference type="EMBL" id="CP119083">
    <property type="protein sequence ID" value="WEF33822.1"/>
    <property type="molecule type" value="Genomic_DNA"/>
</dbReference>
<feature type="transmembrane region" description="Helical" evidence="1">
    <location>
        <begin position="7"/>
        <end position="26"/>
    </location>
</feature>
<reference evidence="2 3" key="1">
    <citation type="submission" date="2023-02" db="EMBL/GenBank/DDBJ databases">
        <title>Gemone sequence of Telluria chitinolytica ACM 3522T.</title>
        <authorList>
            <person name="Frediansyah A."/>
            <person name="Miess H."/>
            <person name="Gross H."/>
        </authorList>
    </citation>
    <scope>NUCLEOTIDE SEQUENCE [LARGE SCALE GENOMIC DNA]</scope>
    <source>
        <strain evidence="2 3">ACM 3522</strain>
    </source>
</reference>
<feature type="transmembrane region" description="Helical" evidence="1">
    <location>
        <begin position="38"/>
        <end position="56"/>
    </location>
</feature>
<keyword evidence="1" id="KW-0472">Membrane</keyword>
<proteinExistence type="predicted"/>
<evidence type="ECO:0000256" key="1">
    <source>
        <dbReference type="SAM" id="Phobius"/>
    </source>
</evidence>
<protein>
    <recommendedName>
        <fullName evidence="4">DUF3592 domain-containing protein</fullName>
    </recommendedName>
</protein>
<accession>A0ABY8BD30</accession>
<dbReference type="RefSeq" id="WP_277416508.1">
    <property type="nucleotide sequence ID" value="NZ_CP119083.1"/>
</dbReference>
<organism evidence="2 3">
    <name type="scientific">Pseudoduganella chitinolytica</name>
    <dbReference type="NCBI Taxonomy" id="34070"/>
    <lineage>
        <taxon>Bacteria</taxon>
        <taxon>Pseudomonadati</taxon>
        <taxon>Pseudomonadota</taxon>
        <taxon>Betaproteobacteria</taxon>
        <taxon>Burkholderiales</taxon>
        <taxon>Oxalobacteraceae</taxon>
        <taxon>Telluria group</taxon>
        <taxon>Pseudoduganella</taxon>
    </lineage>
</organism>
<dbReference type="Proteomes" id="UP001216510">
    <property type="component" value="Chromosome"/>
</dbReference>
<evidence type="ECO:0000313" key="3">
    <source>
        <dbReference type="Proteomes" id="UP001216510"/>
    </source>
</evidence>
<keyword evidence="3" id="KW-1185">Reference proteome</keyword>